<dbReference type="InterPro" id="IPR000182">
    <property type="entry name" value="GNAT_dom"/>
</dbReference>
<reference evidence="2 3" key="1">
    <citation type="submission" date="2018-03" db="EMBL/GenBank/DDBJ databases">
        <title>Genomic Encyclopedia of Archaeal and Bacterial Type Strains, Phase II (KMG-II): from individual species to whole genera.</title>
        <authorList>
            <person name="Goeker M."/>
        </authorList>
    </citation>
    <scope>NUCLEOTIDE SEQUENCE [LARGE SCALE GENOMIC DNA]</scope>
    <source>
        <strain evidence="2 3">DSM 44889</strain>
    </source>
</reference>
<dbReference type="PROSITE" id="PS51186">
    <property type="entry name" value="GNAT"/>
    <property type="match status" value="1"/>
</dbReference>
<name>A0A315ZR30_9ACTN</name>
<comment type="caution">
    <text evidence="2">The sequence shown here is derived from an EMBL/GenBank/DDBJ whole genome shotgun (WGS) entry which is preliminary data.</text>
</comment>
<organism evidence="2 3">
    <name type="scientific">Quadrisphaera granulorum</name>
    <dbReference type="NCBI Taxonomy" id="317664"/>
    <lineage>
        <taxon>Bacteria</taxon>
        <taxon>Bacillati</taxon>
        <taxon>Actinomycetota</taxon>
        <taxon>Actinomycetes</taxon>
        <taxon>Kineosporiales</taxon>
        <taxon>Kineosporiaceae</taxon>
        <taxon>Quadrisphaera</taxon>
    </lineage>
</organism>
<keyword evidence="2" id="KW-0808">Transferase</keyword>
<dbReference type="SUPFAM" id="SSF55729">
    <property type="entry name" value="Acyl-CoA N-acyltransferases (Nat)"/>
    <property type="match status" value="1"/>
</dbReference>
<dbReference type="PANTHER" id="PTHR43441:SF10">
    <property type="entry name" value="ACETYLTRANSFERASE"/>
    <property type="match status" value="1"/>
</dbReference>
<dbReference type="GO" id="GO:1990189">
    <property type="term" value="F:protein N-terminal-serine acetyltransferase activity"/>
    <property type="evidence" value="ECO:0007669"/>
    <property type="project" value="TreeGrafter"/>
</dbReference>
<gene>
    <name evidence="2" type="ORF">BXY45_1373</name>
</gene>
<proteinExistence type="predicted"/>
<feature type="domain" description="N-acetyltransferase" evidence="1">
    <location>
        <begin position="30"/>
        <end position="184"/>
    </location>
</feature>
<dbReference type="Pfam" id="PF13302">
    <property type="entry name" value="Acetyltransf_3"/>
    <property type="match status" value="1"/>
</dbReference>
<keyword evidence="3" id="KW-1185">Reference proteome</keyword>
<dbReference type="EMBL" id="QGDQ01000037">
    <property type="protein sequence ID" value="PWJ47460.1"/>
    <property type="molecule type" value="Genomic_DNA"/>
</dbReference>
<dbReference type="AlphaFoldDB" id="A0A315ZR30"/>
<evidence type="ECO:0000313" key="3">
    <source>
        <dbReference type="Proteomes" id="UP000245469"/>
    </source>
</evidence>
<dbReference type="GO" id="GO:0005737">
    <property type="term" value="C:cytoplasm"/>
    <property type="evidence" value="ECO:0007669"/>
    <property type="project" value="TreeGrafter"/>
</dbReference>
<dbReference type="InterPro" id="IPR051908">
    <property type="entry name" value="Ribosomal_N-acetyltransferase"/>
</dbReference>
<evidence type="ECO:0000313" key="2">
    <source>
        <dbReference type="EMBL" id="PWJ47460.1"/>
    </source>
</evidence>
<dbReference type="CDD" id="cd04301">
    <property type="entry name" value="NAT_SF"/>
    <property type="match status" value="1"/>
</dbReference>
<protein>
    <submittedName>
        <fullName evidence="2">RimJ/RimL family protein N-acetyltransferase</fullName>
    </submittedName>
</protein>
<sequence length="244" mass="26420">MTQPGTTTAPVLKPGVLSSRAQPVLPGHDLLLRPWQEADAEQVARAYEDPAIHRWHARSLSIDQARSWVKFERDRWAQERGASWAVTVRGDLAGRVALGGLDLHEACAEISYWVLPQHRGQGVAVRAVSTLVDWAFGDLALHRVELQHSTLNKASCRVALAAGFCAEGTLRAKALHLDGWHDMHVHALIAGDVRPAVRAGDTSAPAEVDGHVPTTAATVMKSPTTSTAAPSIRIARTELMKLPE</sequence>
<dbReference type="PANTHER" id="PTHR43441">
    <property type="entry name" value="RIBOSOMAL-PROTEIN-SERINE ACETYLTRANSFERASE"/>
    <property type="match status" value="1"/>
</dbReference>
<dbReference type="Proteomes" id="UP000245469">
    <property type="component" value="Unassembled WGS sequence"/>
</dbReference>
<dbReference type="Gene3D" id="3.40.630.30">
    <property type="match status" value="1"/>
</dbReference>
<dbReference type="RefSeq" id="WP_109776368.1">
    <property type="nucleotide sequence ID" value="NZ_QGDQ01000037.1"/>
</dbReference>
<dbReference type="OrthoDB" id="2061990at2"/>
<dbReference type="GO" id="GO:0008999">
    <property type="term" value="F:protein-N-terminal-alanine acetyltransferase activity"/>
    <property type="evidence" value="ECO:0007669"/>
    <property type="project" value="TreeGrafter"/>
</dbReference>
<dbReference type="InterPro" id="IPR016181">
    <property type="entry name" value="Acyl_CoA_acyltransferase"/>
</dbReference>
<evidence type="ECO:0000259" key="1">
    <source>
        <dbReference type="PROSITE" id="PS51186"/>
    </source>
</evidence>
<accession>A0A315ZR30</accession>